<feature type="transmembrane region" description="Helical" evidence="1">
    <location>
        <begin position="29"/>
        <end position="45"/>
    </location>
</feature>
<dbReference type="OrthoDB" id="2436973at2759"/>
<evidence type="ECO:0000313" key="3">
    <source>
        <dbReference type="Proteomes" id="UP000789570"/>
    </source>
</evidence>
<keyword evidence="1" id="KW-1133">Transmembrane helix</keyword>
<keyword evidence="1" id="KW-0812">Transmembrane</keyword>
<evidence type="ECO:0000256" key="1">
    <source>
        <dbReference type="SAM" id="Phobius"/>
    </source>
</evidence>
<feature type="transmembrane region" description="Helical" evidence="1">
    <location>
        <begin position="109"/>
        <end position="130"/>
    </location>
</feature>
<organism evidence="2 3">
    <name type="scientific">Funneliformis caledonium</name>
    <dbReference type="NCBI Taxonomy" id="1117310"/>
    <lineage>
        <taxon>Eukaryota</taxon>
        <taxon>Fungi</taxon>
        <taxon>Fungi incertae sedis</taxon>
        <taxon>Mucoromycota</taxon>
        <taxon>Glomeromycotina</taxon>
        <taxon>Glomeromycetes</taxon>
        <taxon>Glomerales</taxon>
        <taxon>Glomeraceae</taxon>
        <taxon>Funneliformis</taxon>
    </lineage>
</organism>
<feature type="transmembrane region" description="Helical" evidence="1">
    <location>
        <begin position="65"/>
        <end position="84"/>
    </location>
</feature>
<dbReference type="AlphaFoldDB" id="A0A9N8YK20"/>
<reference evidence="2" key="1">
    <citation type="submission" date="2021-06" db="EMBL/GenBank/DDBJ databases">
        <authorList>
            <person name="Kallberg Y."/>
            <person name="Tangrot J."/>
            <person name="Rosling A."/>
        </authorList>
    </citation>
    <scope>NUCLEOTIDE SEQUENCE</scope>
    <source>
        <strain evidence="2">UK204</strain>
    </source>
</reference>
<dbReference type="Proteomes" id="UP000789570">
    <property type="component" value="Unassembled WGS sequence"/>
</dbReference>
<protein>
    <submittedName>
        <fullName evidence="2">10244_t:CDS:1</fullName>
    </submittedName>
</protein>
<evidence type="ECO:0000313" key="2">
    <source>
        <dbReference type="EMBL" id="CAG8437653.1"/>
    </source>
</evidence>
<name>A0A9N8YK20_9GLOM</name>
<proteinExistence type="predicted"/>
<gene>
    <name evidence="2" type="ORF">FCALED_LOCUS258</name>
</gene>
<keyword evidence="3" id="KW-1185">Reference proteome</keyword>
<dbReference type="EMBL" id="CAJVPQ010000021">
    <property type="protein sequence ID" value="CAG8437653.1"/>
    <property type="molecule type" value="Genomic_DNA"/>
</dbReference>
<accession>A0A9N8YK20</accession>
<sequence length="321" mass="37889">MTYLAFGLSYIILSNSIEGLGNPQTSKRNLALVVIFYYFGFYLLNTERVQLKYLGWRRYFNVYNFFDLFSVILPFTSASIQIYYKLSAYFRYEIHSVVASYFDLNQENFIIFNAFTILVMWMEIILLLRYFEKTGAYIYIVMNILQSITSFLIFILLIVLGFGHTIILLVTILQNMLIAIMAGAYDQAKEISKHAALKYRAELIADYELFDKPFGNRKGDPRYIFYFGKTDYIEKWLEKSEKFRESYKNFLEEIEGANPWSYDDDDSDNLDHFQKFHHHSHSYTCSSSLPDDDSEILNSQKRIVPLCLYCPWNKTYLKSCV</sequence>
<comment type="caution">
    <text evidence="2">The sequence shown here is derived from an EMBL/GenBank/DDBJ whole genome shotgun (WGS) entry which is preliminary data.</text>
</comment>
<keyword evidence="1" id="KW-0472">Membrane</keyword>